<keyword evidence="12" id="KW-0067">ATP-binding</keyword>
<dbReference type="InterPro" id="IPR001789">
    <property type="entry name" value="Sig_transdc_resp-reg_receiver"/>
</dbReference>
<keyword evidence="13" id="KW-0157">Chromophore</keyword>
<organism evidence="19 20">
    <name type="scientific">Sulfitobacter aestuarii</name>
    <dbReference type="NCBI Taxonomy" id="2161676"/>
    <lineage>
        <taxon>Bacteria</taxon>
        <taxon>Pseudomonadati</taxon>
        <taxon>Pseudomonadota</taxon>
        <taxon>Alphaproteobacteria</taxon>
        <taxon>Rhodobacterales</taxon>
        <taxon>Roseobacteraceae</taxon>
        <taxon>Sulfitobacter</taxon>
    </lineage>
</organism>
<evidence type="ECO:0000259" key="17">
    <source>
        <dbReference type="PROSITE" id="PS50110"/>
    </source>
</evidence>
<keyword evidence="4 16" id="KW-0597">Phosphoprotein</keyword>
<evidence type="ECO:0000256" key="8">
    <source>
        <dbReference type="ARBA" id="ARBA00022679"/>
    </source>
</evidence>
<dbReference type="SUPFAM" id="SSF55874">
    <property type="entry name" value="ATPase domain of HSP90 chaperone/DNA topoisomerase II/histidine kinase"/>
    <property type="match status" value="1"/>
</dbReference>
<evidence type="ECO:0000256" key="6">
    <source>
        <dbReference type="ARBA" id="ARBA00022630"/>
    </source>
</evidence>
<dbReference type="CDD" id="cd00130">
    <property type="entry name" value="PAS"/>
    <property type="match status" value="1"/>
</dbReference>
<keyword evidence="10" id="KW-0547">Nucleotide-binding</keyword>
<keyword evidence="3" id="KW-0600">Photoreceptor protein</keyword>
<evidence type="ECO:0000256" key="1">
    <source>
        <dbReference type="ARBA" id="ARBA00000085"/>
    </source>
</evidence>
<dbReference type="EC" id="2.7.13.3" evidence="2"/>
<evidence type="ECO:0000256" key="12">
    <source>
        <dbReference type="ARBA" id="ARBA00022840"/>
    </source>
</evidence>
<evidence type="ECO:0000256" key="10">
    <source>
        <dbReference type="ARBA" id="ARBA00022741"/>
    </source>
</evidence>
<dbReference type="InterPro" id="IPR001610">
    <property type="entry name" value="PAC"/>
</dbReference>
<dbReference type="GO" id="GO:0016301">
    <property type="term" value="F:kinase activity"/>
    <property type="evidence" value="ECO:0007669"/>
    <property type="project" value="UniProtKB-KW"/>
</dbReference>
<comment type="catalytic activity">
    <reaction evidence="1">
        <text>ATP + protein L-histidine = ADP + protein N-phospho-L-histidine.</text>
        <dbReference type="EC" id="2.7.13.3"/>
    </reaction>
</comment>
<evidence type="ECO:0000256" key="14">
    <source>
        <dbReference type="ARBA" id="ARBA00023026"/>
    </source>
</evidence>
<dbReference type="EMBL" id="JBHUMP010000007">
    <property type="protein sequence ID" value="MFD2739900.1"/>
    <property type="molecule type" value="Genomic_DNA"/>
</dbReference>
<dbReference type="Gene3D" id="3.40.50.2300">
    <property type="match status" value="1"/>
</dbReference>
<dbReference type="NCBIfam" id="TIGR00229">
    <property type="entry name" value="sensory_box"/>
    <property type="match status" value="1"/>
</dbReference>
<dbReference type="InterPro" id="IPR011006">
    <property type="entry name" value="CheY-like_superfamily"/>
</dbReference>
<dbReference type="PROSITE" id="PS50110">
    <property type="entry name" value="RESPONSE_REGULATORY"/>
    <property type="match status" value="1"/>
</dbReference>
<dbReference type="Pfam" id="PF07536">
    <property type="entry name" value="HWE_HK"/>
    <property type="match status" value="1"/>
</dbReference>
<evidence type="ECO:0000256" key="11">
    <source>
        <dbReference type="ARBA" id="ARBA00022777"/>
    </source>
</evidence>
<comment type="caution">
    <text evidence="19">The sequence shown here is derived from an EMBL/GenBank/DDBJ whole genome shotgun (WGS) entry which is preliminary data.</text>
</comment>
<dbReference type="Gene3D" id="2.10.70.100">
    <property type="match status" value="1"/>
</dbReference>
<keyword evidence="7" id="KW-0288">FMN</keyword>
<dbReference type="InterPro" id="IPR035965">
    <property type="entry name" value="PAS-like_dom_sf"/>
</dbReference>
<dbReference type="SMART" id="SM00911">
    <property type="entry name" value="HWE_HK"/>
    <property type="match status" value="1"/>
</dbReference>
<evidence type="ECO:0000259" key="18">
    <source>
        <dbReference type="PROSITE" id="PS50113"/>
    </source>
</evidence>
<evidence type="ECO:0000256" key="2">
    <source>
        <dbReference type="ARBA" id="ARBA00012438"/>
    </source>
</evidence>
<dbReference type="InterPro" id="IPR000014">
    <property type="entry name" value="PAS"/>
</dbReference>
<dbReference type="SMART" id="SM00086">
    <property type="entry name" value="PAC"/>
    <property type="match status" value="1"/>
</dbReference>
<evidence type="ECO:0000313" key="19">
    <source>
        <dbReference type="EMBL" id="MFD2739900.1"/>
    </source>
</evidence>
<dbReference type="RefSeq" id="WP_386373947.1">
    <property type="nucleotide sequence ID" value="NZ_JBHUMP010000007.1"/>
</dbReference>
<dbReference type="InterPro" id="IPR011102">
    <property type="entry name" value="Sig_transdc_His_kinase_HWE"/>
</dbReference>
<proteinExistence type="predicted"/>
<keyword evidence="6" id="KW-0285">Flavoprotein</keyword>
<evidence type="ECO:0000256" key="3">
    <source>
        <dbReference type="ARBA" id="ARBA00022543"/>
    </source>
</evidence>
<evidence type="ECO:0000256" key="5">
    <source>
        <dbReference type="ARBA" id="ARBA00022606"/>
    </source>
</evidence>
<keyword evidence="5" id="KW-0716">Sensory transduction</keyword>
<dbReference type="Proteomes" id="UP001597474">
    <property type="component" value="Unassembled WGS sequence"/>
</dbReference>
<evidence type="ECO:0000313" key="20">
    <source>
        <dbReference type="Proteomes" id="UP001597474"/>
    </source>
</evidence>
<dbReference type="PANTHER" id="PTHR41523:SF8">
    <property type="entry name" value="ETHYLENE RESPONSE SENSOR PROTEIN"/>
    <property type="match status" value="1"/>
</dbReference>
<keyword evidence="15" id="KW-0675">Receptor</keyword>
<dbReference type="Gene3D" id="3.30.565.10">
    <property type="entry name" value="Histidine kinase-like ATPase, C-terminal domain"/>
    <property type="match status" value="1"/>
</dbReference>
<dbReference type="Pfam" id="PF08447">
    <property type="entry name" value="PAS_3"/>
    <property type="match status" value="1"/>
</dbReference>
<dbReference type="SUPFAM" id="SSF55785">
    <property type="entry name" value="PYP-like sensor domain (PAS domain)"/>
    <property type="match status" value="1"/>
</dbReference>
<dbReference type="Gene3D" id="3.30.450.20">
    <property type="entry name" value="PAS domain"/>
    <property type="match status" value="1"/>
</dbReference>
<evidence type="ECO:0000256" key="15">
    <source>
        <dbReference type="ARBA" id="ARBA00023170"/>
    </source>
</evidence>
<evidence type="ECO:0000256" key="9">
    <source>
        <dbReference type="ARBA" id="ARBA00022737"/>
    </source>
</evidence>
<keyword evidence="11 19" id="KW-0418">Kinase</keyword>
<dbReference type="SMART" id="SM00448">
    <property type="entry name" value="REC"/>
    <property type="match status" value="1"/>
</dbReference>
<evidence type="ECO:0000256" key="7">
    <source>
        <dbReference type="ARBA" id="ARBA00022643"/>
    </source>
</evidence>
<keyword evidence="14" id="KW-0843">Virulence</keyword>
<feature type="domain" description="Response regulatory" evidence="17">
    <location>
        <begin position="340"/>
        <end position="450"/>
    </location>
</feature>
<feature type="domain" description="PAC" evidence="18">
    <location>
        <begin position="84"/>
        <end position="136"/>
    </location>
</feature>
<dbReference type="InterPro" id="IPR036890">
    <property type="entry name" value="HATPase_C_sf"/>
</dbReference>
<keyword evidence="9" id="KW-0677">Repeat</keyword>
<dbReference type="SUPFAM" id="SSF52172">
    <property type="entry name" value="CheY-like"/>
    <property type="match status" value="1"/>
</dbReference>
<evidence type="ECO:0000256" key="16">
    <source>
        <dbReference type="PROSITE-ProRule" id="PRU00169"/>
    </source>
</evidence>
<name>A0ABW5U2A0_9RHOB</name>
<dbReference type="PROSITE" id="PS50113">
    <property type="entry name" value="PAC"/>
    <property type="match status" value="1"/>
</dbReference>
<dbReference type="InterPro" id="IPR013655">
    <property type="entry name" value="PAS_fold_3"/>
</dbReference>
<accession>A0ABW5U2A0</accession>
<keyword evidence="20" id="KW-1185">Reference proteome</keyword>
<sequence length="462" mass="50030">MNTSFPNHRASHLDLIAATSDIGLWELDVRTGVAERNLRHDQIFGYVGALDRWSDEIFLSHVVARDRERVGGLLRAAVAAGEPWAFETEILSAQGDRRWISAKGQPRFDGSGKITHLIGHVLDITASKRREERLKLLSGELNHRVLNTISVIRAMVRISAHNAGNIEDFTVDLDARLDALARSSRMLTRNPDKDTFLREIVETEVAMFGSGTTRIGVTGPTDISLEPRSAEAMTLVLHELLTNAAKHGALSNDDGRIDIAITRNPDNSLSLNWEESGGPEVGTPGPAGFGGALIANALNGVGDLQRDYRREGLRVKISLPYQRPVHVLPRPSDNISDAPRLLLVEDEVVIGMDLSLTLEEAGFSVDGPHADVAAAMRALNVMPDIALLDVQLGKETSAPVAERLRALGVPFVVLSGRASDDPLPPGFEGAAVMQKPHRDCALLALLQQCLDAAAEDRRGSGT</sequence>
<protein>
    <recommendedName>
        <fullName evidence="2">histidine kinase</fullName>
        <ecNumber evidence="2">2.7.13.3</ecNumber>
    </recommendedName>
</protein>
<evidence type="ECO:0000256" key="13">
    <source>
        <dbReference type="ARBA" id="ARBA00022991"/>
    </source>
</evidence>
<evidence type="ECO:0000256" key="4">
    <source>
        <dbReference type="ARBA" id="ARBA00022553"/>
    </source>
</evidence>
<gene>
    <name evidence="19" type="ORF">ACFSUD_09995</name>
</gene>
<reference evidence="20" key="1">
    <citation type="journal article" date="2019" name="Int. J. Syst. Evol. Microbiol.">
        <title>The Global Catalogue of Microorganisms (GCM) 10K type strain sequencing project: providing services to taxonomists for standard genome sequencing and annotation.</title>
        <authorList>
            <consortium name="The Broad Institute Genomics Platform"/>
            <consortium name="The Broad Institute Genome Sequencing Center for Infectious Disease"/>
            <person name="Wu L."/>
            <person name="Ma J."/>
        </authorList>
    </citation>
    <scope>NUCLEOTIDE SEQUENCE [LARGE SCALE GENOMIC DNA]</scope>
    <source>
        <strain evidence="20">TISTR 2562</strain>
    </source>
</reference>
<keyword evidence="8" id="KW-0808">Transferase</keyword>
<dbReference type="PANTHER" id="PTHR41523">
    <property type="entry name" value="TWO-COMPONENT SYSTEM SENSOR PROTEIN"/>
    <property type="match status" value="1"/>
</dbReference>
<dbReference type="InterPro" id="IPR000700">
    <property type="entry name" value="PAS-assoc_C"/>
</dbReference>
<feature type="modified residue" description="4-aspartylphosphate" evidence="16">
    <location>
        <position position="389"/>
    </location>
</feature>